<accession>A0A974NL81</accession>
<dbReference type="AlphaFoldDB" id="A0A974NL81"/>
<protein>
    <submittedName>
        <fullName evidence="1">Uncharacterized protein</fullName>
    </submittedName>
</protein>
<dbReference type="KEGG" id="ppsr:I6J18_20620"/>
<evidence type="ECO:0000313" key="2">
    <source>
        <dbReference type="Proteomes" id="UP000595254"/>
    </source>
</evidence>
<evidence type="ECO:0000313" key="1">
    <source>
        <dbReference type="EMBL" id="QQS99956.1"/>
    </source>
</evidence>
<dbReference type="Proteomes" id="UP000595254">
    <property type="component" value="Chromosome"/>
</dbReference>
<organism evidence="1 2">
    <name type="scientific">Peribacillus psychrosaccharolyticus</name>
    <name type="common">Bacillus psychrosaccharolyticus</name>
    <dbReference type="NCBI Taxonomy" id="1407"/>
    <lineage>
        <taxon>Bacteria</taxon>
        <taxon>Bacillati</taxon>
        <taxon>Bacillota</taxon>
        <taxon>Bacilli</taxon>
        <taxon>Bacillales</taxon>
        <taxon>Bacillaceae</taxon>
        <taxon>Peribacillus</taxon>
    </lineage>
</organism>
<reference evidence="1 2" key="1">
    <citation type="submission" date="2021-01" db="EMBL/GenBank/DDBJ databases">
        <title>FDA dAtabase for Regulatory Grade micrObial Sequences (FDA-ARGOS): Supporting development and validation of Infectious Disease Dx tests.</title>
        <authorList>
            <person name="Nelson B."/>
            <person name="Plummer A."/>
            <person name="Tallon L."/>
            <person name="Sadzewicz L."/>
            <person name="Zhao X."/>
            <person name="Boylan J."/>
            <person name="Ott S."/>
            <person name="Bowen H."/>
            <person name="Vavikolanu K."/>
            <person name="Mehta A."/>
            <person name="Aluvathingal J."/>
            <person name="Nadendla S."/>
            <person name="Myers T."/>
            <person name="Yan Y."/>
            <person name="Sichtig H."/>
        </authorList>
    </citation>
    <scope>NUCLEOTIDE SEQUENCE [LARGE SCALE GENOMIC DNA]</scope>
    <source>
        <strain evidence="1 2">FDAARGOS_1161</strain>
    </source>
</reference>
<proteinExistence type="predicted"/>
<name>A0A974NL81_PERPY</name>
<dbReference type="EMBL" id="CP068053">
    <property type="protein sequence ID" value="QQS99956.1"/>
    <property type="molecule type" value="Genomic_DNA"/>
</dbReference>
<keyword evidence="2" id="KW-1185">Reference proteome</keyword>
<dbReference type="RefSeq" id="WP_051387405.1">
    <property type="nucleotide sequence ID" value="NZ_CP068053.1"/>
</dbReference>
<sequence>MKTIIRIIMIGTAIYYGYRYRYKLMNTVLSNPWLRKMLVSGSLSLPFMRNQMMHSVFSSAQKDFGIK</sequence>
<gene>
    <name evidence="1" type="ORF">I6J18_20620</name>
</gene>